<evidence type="ECO:0000256" key="1">
    <source>
        <dbReference type="ARBA" id="ARBA00005594"/>
    </source>
</evidence>
<comment type="caution">
    <text evidence="9">Lacks conserved residue(s) required for the propagation of feature annotation.</text>
</comment>
<evidence type="ECO:0000256" key="8">
    <source>
        <dbReference type="ARBA" id="ARBA00048270"/>
    </source>
</evidence>
<feature type="short sequence motif" description="'HIGH' region" evidence="9">
    <location>
        <begin position="55"/>
        <end position="65"/>
    </location>
</feature>
<gene>
    <name evidence="9" type="primary">glnS</name>
    <name evidence="14" type="ORF">ACFQO0_03730</name>
</gene>
<dbReference type="Gene3D" id="2.40.240.10">
    <property type="entry name" value="Ribosomal Protein L25, Chain P"/>
    <property type="match status" value="2"/>
</dbReference>
<keyword evidence="5 9" id="KW-0067">ATP-binding</keyword>
<keyword evidence="7 9" id="KW-0030">Aminoacyl-tRNA synthetase</keyword>
<organism evidence="14 15">
    <name type="scientific">Herminiimonas aquatilis</name>
    <dbReference type="NCBI Taxonomy" id="345342"/>
    <lineage>
        <taxon>Bacteria</taxon>
        <taxon>Pseudomonadati</taxon>
        <taxon>Pseudomonadota</taxon>
        <taxon>Betaproteobacteria</taxon>
        <taxon>Burkholderiales</taxon>
        <taxon>Oxalobacteraceae</taxon>
        <taxon>Herminiimonas</taxon>
    </lineage>
</organism>
<evidence type="ECO:0000313" key="15">
    <source>
        <dbReference type="Proteomes" id="UP001596379"/>
    </source>
</evidence>
<evidence type="ECO:0000256" key="3">
    <source>
        <dbReference type="ARBA" id="ARBA00022598"/>
    </source>
</evidence>
<dbReference type="InterPro" id="IPR014729">
    <property type="entry name" value="Rossmann-like_a/b/a_fold"/>
</dbReference>
<dbReference type="PANTHER" id="PTHR43097:SF5">
    <property type="entry name" value="GLUTAMATE--TRNA LIGASE"/>
    <property type="match status" value="1"/>
</dbReference>
<feature type="domain" description="Glutamyl/glutaminyl-tRNA synthetase class Ib anti-codon binding" evidence="12">
    <location>
        <begin position="370"/>
        <end position="469"/>
    </location>
</feature>
<sequence>MSNDSKNGNNTASPNPASSNFLRGIIEADLAAGKHDKRVGKDGQPLPSVITRFPPEPNGYLHIGHAKSICLNFGLARDYAGRCNLRFDDTNPTKEEQEYVDTIIDSVKWLGFDWKEGDKEYLYFASDYFDQLYAMAEYLITAGHAYVDSQSAEDMQKNRGNFGEPGKNSPFRDRPAAESLDLFRRMKAGEFKDGEHILRAKIDMASPNMNMRDPAIYRIRHAHHHRTGDKWCVYPMYDYAHPLEDAIENITHSICTLEFQDHRPFYDWILERTAEGGFFSKPLPHQYEFARLNLTYAITSKRKLLQLVEENIVDGWDDPRMPTIVGIRRRGFTPESIQLFAERIGVAKVDSWIDMSTLEGALRDDLDEKAPRAIAVLRPLKLIIDNFPEGETVECSAPVHPHHPERGNRTFPISKELWIEQEDFMEVPSKGYFRLFPGNKVRLRYGYVVECVGADKDADGNITAVHCTYFPDSKSGTEGSANYKVKGNLHWVSAAHALEAEVRLYDRLFTDPQPDAGGKDFKLALNANSKEIVKAFVEPGVTAVQPDEKLQFERHGYFVADRMDSKAGKPVFNRVVTLKDSWGSK</sequence>
<dbReference type="Gene3D" id="1.10.1160.10">
    <property type="entry name" value="Glutamyl-trna Synthetase, Domain 2"/>
    <property type="match status" value="1"/>
</dbReference>
<keyword evidence="2 9" id="KW-0963">Cytoplasm</keyword>
<feature type="domain" description="Glutamyl/glutaminyl-tRNA synthetase class Ib catalytic" evidence="11">
    <location>
        <begin position="49"/>
        <end position="359"/>
    </location>
</feature>
<evidence type="ECO:0000259" key="12">
    <source>
        <dbReference type="Pfam" id="PF03950"/>
    </source>
</evidence>
<evidence type="ECO:0000256" key="9">
    <source>
        <dbReference type="HAMAP-Rule" id="MF_00126"/>
    </source>
</evidence>
<dbReference type="Proteomes" id="UP001596379">
    <property type="component" value="Unassembled WGS sequence"/>
</dbReference>
<dbReference type="InterPro" id="IPR000924">
    <property type="entry name" value="Glu/Gln-tRNA-synth"/>
</dbReference>
<dbReference type="InterPro" id="IPR049437">
    <property type="entry name" value="tRNA-synt_1c_C2"/>
</dbReference>
<dbReference type="EMBL" id="JBHTCC010000001">
    <property type="protein sequence ID" value="MFC7297544.1"/>
    <property type="molecule type" value="Genomic_DNA"/>
</dbReference>
<dbReference type="Gene3D" id="3.90.800.10">
    <property type="entry name" value="Glutamyl-tRNA Synthetase, Domain 3"/>
    <property type="match status" value="1"/>
</dbReference>
<feature type="binding site" evidence="9">
    <location>
        <position position="256"/>
    </location>
    <ligand>
        <name>ATP</name>
        <dbReference type="ChEBI" id="CHEBI:30616"/>
    </ligand>
</feature>
<dbReference type="NCBIfam" id="NF011291">
    <property type="entry name" value="PRK14703.1"/>
    <property type="match status" value="1"/>
</dbReference>
<protein>
    <recommendedName>
        <fullName evidence="9">Glutamine--tRNA ligase</fullName>
        <ecNumber evidence="9">6.1.1.18</ecNumber>
    </recommendedName>
    <alternativeName>
        <fullName evidence="9">Glutaminyl-tRNA synthetase</fullName>
        <shortName evidence="9">GlnRS</shortName>
    </alternativeName>
</protein>
<evidence type="ECO:0000256" key="7">
    <source>
        <dbReference type="ARBA" id="ARBA00023146"/>
    </source>
</evidence>
<feature type="binding site" evidence="9">
    <location>
        <begin position="56"/>
        <end position="58"/>
    </location>
    <ligand>
        <name>ATP</name>
        <dbReference type="ChEBI" id="CHEBI:30616"/>
    </ligand>
</feature>
<dbReference type="InterPro" id="IPR050132">
    <property type="entry name" value="Gln/Glu-tRNA_Ligase"/>
</dbReference>
<accession>A0ABW2J285</accession>
<dbReference type="Pfam" id="PF03950">
    <property type="entry name" value="tRNA-synt_1c_C"/>
    <property type="match status" value="1"/>
</dbReference>
<comment type="catalytic activity">
    <reaction evidence="8 9">
        <text>tRNA(Gln) + L-glutamine + ATP = L-glutaminyl-tRNA(Gln) + AMP + diphosphate</text>
        <dbReference type="Rhea" id="RHEA:20121"/>
        <dbReference type="Rhea" id="RHEA-COMP:9662"/>
        <dbReference type="Rhea" id="RHEA-COMP:9681"/>
        <dbReference type="ChEBI" id="CHEBI:30616"/>
        <dbReference type="ChEBI" id="CHEBI:33019"/>
        <dbReference type="ChEBI" id="CHEBI:58359"/>
        <dbReference type="ChEBI" id="CHEBI:78442"/>
        <dbReference type="ChEBI" id="CHEBI:78521"/>
        <dbReference type="ChEBI" id="CHEBI:456215"/>
        <dbReference type="EC" id="6.1.1.18"/>
    </reaction>
</comment>
<evidence type="ECO:0000313" key="14">
    <source>
        <dbReference type="EMBL" id="MFC7297544.1"/>
    </source>
</evidence>
<evidence type="ECO:0000256" key="10">
    <source>
        <dbReference type="RuleBase" id="RU363037"/>
    </source>
</evidence>
<keyword evidence="3 9" id="KW-0436">Ligase</keyword>
<dbReference type="PRINTS" id="PR00987">
    <property type="entry name" value="TRNASYNTHGLU"/>
</dbReference>
<feature type="short sequence motif" description="'KMSKS' region" evidence="9">
    <location>
        <begin position="298"/>
        <end position="302"/>
    </location>
</feature>
<evidence type="ECO:0000256" key="6">
    <source>
        <dbReference type="ARBA" id="ARBA00022917"/>
    </source>
</evidence>
<dbReference type="InterPro" id="IPR001412">
    <property type="entry name" value="aa-tRNA-synth_I_CS"/>
</dbReference>
<keyword evidence="4 9" id="KW-0547">Nucleotide-binding</keyword>
<dbReference type="PROSITE" id="PS00178">
    <property type="entry name" value="AA_TRNA_LIGASE_I"/>
    <property type="match status" value="1"/>
</dbReference>
<evidence type="ECO:0000256" key="4">
    <source>
        <dbReference type="ARBA" id="ARBA00022741"/>
    </source>
</evidence>
<dbReference type="InterPro" id="IPR011035">
    <property type="entry name" value="Ribosomal_bL25/Gln-tRNA_synth"/>
</dbReference>
<keyword evidence="15" id="KW-1185">Reference proteome</keyword>
<comment type="caution">
    <text evidence="14">The sequence shown here is derived from an EMBL/GenBank/DDBJ whole genome shotgun (WGS) entry which is preliminary data.</text>
</comment>
<comment type="similarity">
    <text evidence="1 9 10">Belongs to the class-I aminoacyl-tRNA synthetase family.</text>
</comment>
<dbReference type="RefSeq" id="WP_382232687.1">
    <property type="nucleotide sequence ID" value="NZ_JBHTCC010000001.1"/>
</dbReference>
<dbReference type="CDD" id="cd00807">
    <property type="entry name" value="GlnRS_core"/>
    <property type="match status" value="1"/>
</dbReference>
<evidence type="ECO:0000256" key="5">
    <source>
        <dbReference type="ARBA" id="ARBA00022840"/>
    </source>
</evidence>
<evidence type="ECO:0000259" key="11">
    <source>
        <dbReference type="Pfam" id="PF00749"/>
    </source>
</evidence>
<dbReference type="InterPro" id="IPR020059">
    <property type="entry name" value="Glu/Gln-tRNA-synth_Ib_codon-bd"/>
</dbReference>
<feature type="binding site" evidence="9">
    <location>
        <begin position="62"/>
        <end position="68"/>
    </location>
    <ligand>
        <name>ATP</name>
        <dbReference type="ChEBI" id="CHEBI:30616"/>
    </ligand>
</feature>
<proteinExistence type="inferred from homology"/>
<dbReference type="HAMAP" id="MF_00126">
    <property type="entry name" value="Gln_tRNA_synth"/>
    <property type="match status" value="1"/>
</dbReference>
<feature type="domain" description="tRNA synthetases class I (E and Q) anti-codon binding" evidence="13">
    <location>
        <begin position="489"/>
        <end position="561"/>
    </location>
</feature>
<dbReference type="Gene3D" id="3.40.50.620">
    <property type="entry name" value="HUPs"/>
    <property type="match status" value="1"/>
</dbReference>
<comment type="subunit">
    <text evidence="9">Monomer.</text>
</comment>
<feature type="binding site" evidence="9">
    <location>
        <position position="88"/>
    </location>
    <ligand>
        <name>L-glutamine</name>
        <dbReference type="ChEBI" id="CHEBI:58359"/>
    </ligand>
</feature>
<dbReference type="Pfam" id="PF00749">
    <property type="entry name" value="tRNA-synt_1c"/>
    <property type="match status" value="1"/>
</dbReference>
<dbReference type="InterPro" id="IPR020058">
    <property type="entry name" value="Glu/Gln-tRNA-synth_Ib_cat-dom"/>
</dbReference>
<dbReference type="GO" id="GO:0016874">
    <property type="term" value="F:ligase activity"/>
    <property type="evidence" value="ECO:0007669"/>
    <property type="project" value="UniProtKB-KW"/>
</dbReference>
<dbReference type="EC" id="6.1.1.18" evidence="9"/>
<dbReference type="InterPro" id="IPR022861">
    <property type="entry name" value="Gln_tRNA_ligase_bac"/>
</dbReference>
<dbReference type="InterPro" id="IPR020061">
    <property type="entry name" value="Glu_tRNA_lig_a-bdl"/>
</dbReference>
<feature type="binding site" evidence="9">
    <location>
        <position position="237"/>
    </location>
    <ligand>
        <name>L-glutamine</name>
        <dbReference type="ChEBI" id="CHEBI:58359"/>
    </ligand>
</feature>
<dbReference type="SUPFAM" id="SSF52374">
    <property type="entry name" value="Nucleotidylyl transferase"/>
    <property type="match status" value="1"/>
</dbReference>
<evidence type="ECO:0000259" key="13">
    <source>
        <dbReference type="Pfam" id="PF20974"/>
    </source>
</evidence>
<dbReference type="InterPro" id="IPR004514">
    <property type="entry name" value="Gln-tRNA-synth"/>
</dbReference>
<dbReference type="NCBIfam" id="TIGR00440">
    <property type="entry name" value="glnS"/>
    <property type="match status" value="1"/>
</dbReference>
<comment type="subcellular location">
    <subcellularLocation>
        <location evidence="9">Cytoplasm</location>
    </subcellularLocation>
</comment>
<dbReference type="InterPro" id="IPR020056">
    <property type="entry name" value="Rbsml_bL25/Gln-tRNA_synth_N"/>
</dbReference>
<name>A0ABW2J285_9BURK</name>
<reference evidence="15" key="1">
    <citation type="journal article" date="2019" name="Int. J. Syst. Evol. Microbiol.">
        <title>The Global Catalogue of Microorganisms (GCM) 10K type strain sequencing project: providing services to taxonomists for standard genome sequencing and annotation.</title>
        <authorList>
            <consortium name="The Broad Institute Genomics Platform"/>
            <consortium name="The Broad Institute Genome Sequencing Center for Infectious Disease"/>
            <person name="Wu L."/>
            <person name="Ma J."/>
        </authorList>
    </citation>
    <scope>NUCLEOTIDE SEQUENCE [LARGE SCALE GENOMIC DNA]</scope>
    <source>
        <strain evidence="15">CCUG 36956</strain>
    </source>
</reference>
<evidence type="ECO:0000256" key="2">
    <source>
        <dbReference type="ARBA" id="ARBA00022490"/>
    </source>
</evidence>
<feature type="binding site" evidence="9">
    <location>
        <begin position="291"/>
        <end position="292"/>
    </location>
    <ligand>
        <name>ATP</name>
        <dbReference type="ChEBI" id="CHEBI:30616"/>
    </ligand>
</feature>
<keyword evidence="6 9" id="KW-0648">Protein biosynthesis</keyword>
<dbReference type="SUPFAM" id="SSF50715">
    <property type="entry name" value="Ribosomal protein L25-like"/>
    <property type="match status" value="1"/>
</dbReference>
<dbReference type="PANTHER" id="PTHR43097">
    <property type="entry name" value="GLUTAMINE-TRNA LIGASE"/>
    <property type="match status" value="1"/>
</dbReference>
<dbReference type="Pfam" id="PF20974">
    <property type="entry name" value="tRNA-synt_1c_C2"/>
    <property type="match status" value="1"/>
</dbReference>